<dbReference type="Pfam" id="PF02195">
    <property type="entry name" value="ParB_N"/>
    <property type="match status" value="1"/>
</dbReference>
<protein>
    <submittedName>
        <fullName evidence="3">Regulatory protein</fullName>
    </submittedName>
</protein>
<feature type="domain" description="ParB-like N-terminal" evidence="2">
    <location>
        <begin position="32"/>
        <end position="115"/>
    </location>
</feature>
<dbReference type="Gene3D" id="3.90.1530.10">
    <property type="entry name" value="Conserved hypothetical protein from pyrococcus furiosus pfu- 392566-001, ParB domain"/>
    <property type="match status" value="1"/>
</dbReference>
<dbReference type="InterPro" id="IPR036086">
    <property type="entry name" value="ParB/Sulfiredoxin_sf"/>
</dbReference>
<feature type="region of interest" description="Disordered" evidence="1">
    <location>
        <begin position="1"/>
        <end position="31"/>
    </location>
</feature>
<feature type="region of interest" description="Disordered" evidence="1">
    <location>
        <begin position="157"/>
        <end position="194"/>
    </location>
</feature>
<evidence type="ECO:0000313" key="3">
    <source>
        <dbReference type="EMBL" id="ABY65997.1"/>
    </source>
</evidence>
<feature type="region of interest" description="Disordered" evidence="1">
    <location>
        <begin position="226"/>
        <end position="257"/>
    </location>
</feature>
<dbReference type="InterPro" id="IPR003115">
    <property type="entry name" value="ParB_N"/>
</dbReference>
<dbReference type="EMBL" id="AY271660">
    <property type="protein sequence ID" value="ABY65997.1"/>
    <property type="molecule type" value="Genomic_DNA"/>
</dbReference>
<dbReference type="SMART" id="SM00470">
    <property type="entry name" value="ParB"/>
    <property type="match status" value="1"/>
</dbReference>
<dbReference type="AlphaFoldDB" id="B0BLP8"/>
<proteinExistence type="predicted"/>
<reference evidence="3" key="3">
    <citation type="submission" date="2007-05" db="EMBL/GenBank/DDBJ databases">
        <title>Characterization of the Gene Cluster for Maduropeptin from Actinomadura madurae ATCC 39144 Establishes a Unifying Paradigm for Enediyne Biosynthesis.</title>
        <authorList>
            <person name="Van Lanen S.G."/>
            <person name="Oh T.-J."/>
            <person name="Liu W."/>
            <person name="Wendt-Pienkowski E."/>
            <person name="Shen B."/>
        </authorList>
    </citation>
    <scope>NUCLEOTIDE SEQUENCE</scope>
    <source>
        <strain evidence="3">ATCC 39144</strain>
    </source>
</reference>
<reference evidence="3" key="2">
    <citation type="journal article" date="2007" name="J. Am. Chem. Soc.">
        <title>Characterization of the maduropeptin biosynthetic gene cluster from Actinomadura madurae ATCC 39144 supporting a unifying paradigm for enediyne biosynthesis.</title>
        <authorList>
            <person name="Van Lanen S.G."/>
            <person name="Oh T.J."/>
            <person name="Liu W."/>
            <person name="Wendt-Pienkowski E."/>
            <person name="Shen B."/>
        </authorList>
    </citation>
    <scope>NUCLEOTIDE SEQUENCE</scope>
    <source>
        <strain evidence="3">ATCC 39144</strain>
    </source>
</reference>
<dbReference type="SUPFAM" id="SSF110849">
    <property type="entry name" value="ParB/Sulfiredoxin"/>
    <property type="match status" value="1"/>
</dbReference>
<organism evidence="3">
    <name type="scientific">Actinomadura madurae</name>
    <dbReference type="NCBI Taxonomy" id="1993"/>
    <lineage>
        <taxon>Bacteria</taxon>
        <taxon>Bacillati</taxon>
        <taxon>Actinomycetota</taxon>
        <taxon>Actinomycetes</taxon>
        <taxon>Streptosporangiales</taxon>
        <taxon>Thermomonosporaceae</taxon>
        <taxon>Actinomadura</taxon>
    </lineage>
</organism>
<name>B0BLP8_9ACTN</name>
<evidence type="ECO:0000256" key="1">
    <source>
        <dbReference type="SAM" id="MobiDB-lite"/>
    </source>
</evidence>
<gene>
    <name evidence="3" type="primary">mdpR1</name>
</gene>
<feature type="compositionally biased region" description="Basic and acidic residues" evidence="1">
    <location>
        <begin position="162"/>
        <end position="193"/>
    </location>
</feature>
<accession>B0BLP8</accession>
<evidence type="ECO:0000259" key="2">
    <source>
        <dbReference type="SMART" id="SM00470"/>
    </source>
</evidence>
<sequence length="337" mass="37450">MMSDTEPPREAPPTDTGETGTESNSPALPPVNTVLVDELLPGISPRRAEDPEHIHRLAQTDSKLPPILVHYPSMRVIDGMHRLKAALLQGKREIDVIFFDGSDDSAFLRAVQENIAHGLPLSLAERKAAALRIIDTWNDLSDRAIAANTGLSTRTVAQLRKRSTDESPHLNKRRGLDGRMRPLDHHEGRRRAAEAMTRWPDASLREIARIADVSLGTAHDVRRRLHRGEDPVPSGARPATPPVRTVRNDGDLRTPPAEDPILMLQKLARDPALRQTEPGRQLLRLLHSRMATPRDWSALIVSVPPHCAETAAAVARHCARNWEQMAQLLERRAESPP</sequence>
<feature type="compositionally biased region" description="Polar residues" evidence="1">
    <location>
        <begin position="16"/>
        <end position="26"/>
    </location>
</feature>
<reference evidence="3" key="1">
    <citation type="journal article" date="2003" name="Proc. Natl. Acad. Sci. U.S.A.">
        <title>Rapid PCR amplification of minimal enediyne polyketide synthase cassettes leads to a predictive familial classification model.</title>
        <authorList>
            <person name="Liu W."/>
            <person name="Ahlert J."/>
            <person name="Gao Q."/>
            <person name="Wendt-Pienkowski E."/>
            <person name="Shen B."/>
            <person name="Thorson J.S."/>
        </authorList>
    </citation>
    <scope>NUCLEOTIDE SEQUENCE</scope>
    <source>
        <strain evidence="3">ATCC 39144</strain>
    </source>
</reference>